<dbReference type="PANTHER" id="PTHR14614">
    <property type="entry name" value="HEPATOCELLULAR CARCINOMA-ASSOCIATED ANTIGEN"/>
    <property type="match status" value="1"/>
</dbReference>
<dbReference type="GO" id="GO:0005737">
    <property type="term" value="C:cytoplasm"/>
    <property type="evidence" value="ECO:0007669"/>
    <property type="project" value="TreeGrafter"/>
</dbReference>
<proteinExistence type="predicted"/>
<dbReference type="CDD" id="cd02440">
    <property type="entry name" value="AdoMet_MTases"/>
    <property type="match status" value="1"/>
</dbReference>
<dbReference type="AlphaFoldDB" id="A0A485KZY1"/>
<dbReference type="Proteomes" id="UP000332933">
    <property type="component" value="Unassembled WGS sequence"/>
</dbReference>
<keyword evidence="3" id="KW-1185">Reference proteome</keyword>
<name>A0A485KZY1_9STRA</name>
<dbReference type="InterPro" id="IPR019410">
    <property type="entry name" value="Methyltransf_16"/>
</dbReference>
<protein>
    <submittedName>
        <fullName evidence="2">Aste57867_14019 protein</fullName>
    </submittedName>
</protein>
<accession>A0A485KZY1</accession>
<gene>
    <name evidence="2" type="primary">Aste57867_14019</name>
    <name evidence="1" type="ORF">As57867_013968</name>
    <name evidence="2" type="ORF">ASTE57867_14019</name>
</gene>
<dbReference type="OrthoDB" id="407325at2759"/>
<dbReference type="EMBL" id="VJMH01005503">
    <property type="protein sequence ID" value="KAF0695122.1"/>
    <property type="molecule type" value="Genomic_DNA"/>
</dbReference>
<dbReference type="EMBL" id="CAADRA010005524">
    <property type="protein sequence ID" value="VFT90849.1"/>
    <property type="molecule type" value="Genomic_DNA"/>
</dbReference>
<dbReference type="InterPro" id="IPR029063">
    <property type="entry name" value="SAM-dependent_MTases_sf"/>
</dbReference>
<dbReference type="GO" id="GO:0005634">
    <property type="term" value="C:nucleus"/>
    <property type="evidence" value="ECO:0007669"/>
    <property type="project" value="TreeGrafter"/>
</dbReference>
<dbReference type="Pfam" id="PF10294">
    <property type="entry name" value="Methyltransf_16"/>
    <property type="match status" value="1"/>
</dbReference>
<organism evidence="2 3">
    <name type="scientific">Aphanomyces stellatus</name>
    <dbReference type="NCBI Taxonomy" id="120398"/>
    <lineage>
        <taxon>Eukaryota</taxon>
        <taxon>Sar</taxon>
        <taxon>Stramenopiles</taxon>
        <taxon>Oomycota</taxon>
        <taxon>Saprolegniomycetes</taxon>
        <taxon>Saprolegniales</taxon>
        <taxon>Verrucalvaceae</taxon>
        <taxon>Aphanomyces</taxon>
    </lineage>
</organism>
<reference evidence="1" key="2">
    <citation type="submission" date="2019-06" db="EMBL/GenBank/DDBJ databases">
        <title>Genomics analysis of Aphanomyces spp. identifies a new class of oomycete effector associated with host adaptation.</title>
        <authorList>
            <person name="Gaulin E."/>
        </authorList>
    </citation>
    <scope>NUCLEOTIDE SEQUENCE</scope>
    <source>
        <strain evidence="1">CBS 578.67</strain>
    </source>
</reference>
<sequence length="183" mass="19982">MDGGTRSIKSFAWAGTTVLVQEELGDSQDEEACFGLGWYVWPSAIALAAFLAHHMHLVAHKRVLEMGAGTALPGLLAAKFGAAHVTLTDKSDAELVNARDAIRLNGLDLRSFTLMPLMWGEDHVAAVDIVLAADCFYNPDDFEDTLATMALILRRNPHCVVYTTYQLRRSSIIVSIHHSTCAV</sequence>
<dbReference type="SUPFAM" id="SSF53335">
    <property type="entry name" value="S-adenosyl-L-methionine-dependent methyltransferases"/>
    <property type="match status" value="1"/>
</dbReference>
<reference evidence="2 3" key="1">
    <citation type="submission" date="2019-03" db="EMBL/GenBank/DDBJ databases">
        <authorList>
            <person name="Gaulin E."/>
            <person name="Dumas B."/>
        </authorList>
    </citation>
    <scope>NUCLEOTIDE SEQUENCE [LARGE SCALE GENOMIC DNA]</scope>
    <source>
        <strain evidence="2">CBS 568.67</strain>
    </source>
</reference>
<dbReference type="Gene3D" id="3.40.50.150">
    <property type="entry name" value="Vaccinia Virus protein VP39"/>
    <property type="match status" value="1"/>
</dbReference>
<evidence type="ECO:0000313" key="2">
    <source>
        <dbReference type="EMBL" id="VFT90849.1"/>
    </source>
</evidence>
<dbReference type="PANTHER" id="PTHR14614:SF165">
    <property type="entry name" value="FAM86 N-TERMINAL DOMAIN-CONTAINING PROTEIN"/>
    <property type="match status" value="1"/>
</dbReference>
<evidence type="ECO:0000313" key="3">
    <source>
        <dbReference type="Proteomes" id="UP000332933"/>
    </source>
</evidence>
<evidence type="ECO:0000313" key="1">
    <source>
        <dbReference type="EMBL" id="KAF0695122.1"/>
    </source>
</evidence>